<dbReference type="PANTHER" id="PTHR30250:SF31">
    <property type="entry name" value="INNER MEMBRANE PROTEIN YGHQ"/>
    <property type="match status" value="1"/>
</dbReference>
<feature type="transmembrane region" description="Helical" evidence="6">
    <location>
        <begin position="314"/>
        <end position="336"/>
    </location>
</feature>
<keyword evidence="5 6" id="KW-0472">Membrane</keyword>
<gene>
    <name evidence="7" type="ORF">QEG54_002649</name>
    <name evidence="8" type="ORF">RBJ30_05880</name>
</gene>
<evidence type="ECO:0000256" key="1">
    <source>
        <dbReference type="ARBA" id="ARBA00004651"/>
    </source>
</evidence>
<protein>
    <submittedName>
        <fullName evidence="7">Lipopolysaccharide biosynthesis protein</fullName>
    </submittedName>
</protein>
<feature type="transmembrane region" description="Helical" evidence="6">
    <location>
        <begin position="384"/>
        <end position="407"/>
    </location>
</feature>
<dbReference type="GO" id="GO:0005886">
    <property type="term" value="C:plasma membrane"/>
    <property type="evidence" value="ECO:0007669"/>
    <property type="project" value="UniProtKB-SubCell"/>
</dbReference>
<evidence type="ECO:0000256" key="4">
    <source>
        <dbReference type="ARBA" id="ARBA00022989"/>
    </source>
</evidence>
<feature type="transmembrane region" description="Helical" evidence="6">
    <location>
        <begin position="97"/>
        <end position="122"/>
    </location>
</feature>
<reference evidence="7" key="2">
    <citation type="submission" date="2024-02" db="EMBL/GenBank/DDBJ databases">
        <authorList>
            <consortium name="Clinical and Environmental Microbiology Branch: Whole genome sequencing antimicrobial resistance pathogens in the healthcare setting"/>
        </authorList>
    </citation>
    <scope>NUCLEOTIDE SEQUENCE</scope>
    <source>
        <strain evidence="7">2021DK-00143</strain>
    </source>
</reference>
<proteinExistence type="predicted"/>
<organism evidence="7">
    <name type="scientific">Pluralibacter gergoviae</name>
    <name type="common">Enterobacter gergoviae</name>
    <dbReference type="NCBI Taxonomy" id="61647"/>
    <lineage>
        <taxon>Bacteria</taxon>
        <taxon>Pseudomonadati</taxon>
        <taxon>Pseudomonadota</taxon>
        <taxon>Gammaproteobacteria</taxon>
        <taxon>Enterobacterales</taxon>
        <taxon>Enterobacteriaceae</taxon>
        <taxon>Pluralibacter</taxon>
    </lineage>
</organism>
<feature type="transmembrane region" description="Helical" evidence="6">
    <location>
        <begin position="177"/>
        <end position="199"/>
    </location>
</feature>
<name>A0AAI9DLS2_PLUGE</name>
<comment type="subcellular location">
    <subcellularLocation>
        <location evidence="1">Cell membrane</location>
        <topology evidence="1">Multi-pass membrane protein</topology>
    </subcellularLocation>
</comment>
<accession>A0AAI9DLS2</accession>
<keyword evidence="3 6" id="KW-0812">Transmembrane</keyword>
<evidence type="ECO:0000256" key="5">
    <source>
        <dbReference type="ARBA" id="ARBA00023136"/>
    </source>
</evidence>
<comment type="caution">
    <text evidence="7">The sequence shown here is derived from an EMBL/GenBank/DDBJ whole genome shotgun (WGS) entry which is preliminary data.</text>
</comment>
<reference evidence="8" key="1">
    <citation type="submission" date="2023-08" db="EMBL/GenBank/DDBJ databases">
        <title>WGS of pathogenic bacterial species, Los Angeles County Public Health Laboratories.</title>
        <authorList>
            <person name="Garrigues J.M."/>
            <person name="Green N.M."/>
        </authorList>
    </citation>
    <scope>NUCLEOTIDE SEQUENCE</scope>
    <source>
        <strain evidence="8">LACPHL-BACT-2023-00068</strain>
    </source>
</reference>
<dbReference type="AlphaFoldDB" id="A0AAI9DLS2"/>
<evidence type="ECO:0000313" key="8">
    <source>
        <dbReference type="EMBL" id="MDQ2308625.1"/>
    </source>
</evidence>
<feature type="transmembrane region" description="Helical" evidence="6">
    <location>
        <begin position="356"/>
        <end position="377"/>
    </location>
</feature>
<evidence type="ECO:0000256" key="6">
    <source>
        <dbReference type="SAM" id="Phobius"/>
    </source>
</evidence>
<evidence type="ECO:0000313" key="7">
    <source>
        <dbReference type="EMBL" id="EML1471910.1"/>
    </source>
</evidence>
<dbReference type="InterPro" id="IPR050833">
    <property type="entry name" value="Poly_Biosynth_Transport"/>
</dbReference>
<dbReference type="Pfam" id="PF01943">
    <property type="entry name" value="Polysacc_synt"/>
    <property type="match status" value="1"/>
</dbReference>
<dbReference type="PANTHER" id="PTHR30250">
    <property type="entry name" value="PST FAMILY PREDICTED COLANIC ACID TRANSPORTER"/>
    <property type="match status" value="1"/>
</dbReference>
<evidence type="ECO:0000256" key="2">
    <source>
        <dbReference type="ARBA" id="ARBA00022475"/>
    </source>
</evidence>
<evidence type="ECO:0000256" key="3">
    <source>
        <dbReference type="ARBA" id="ARBA00022692"/>
    </source>
</evidence>
<dbReference type="EMBL" id="JAVDNV010000003">
    <property type="protein sequence ID" value="MDQ2308625.1"/>
    <property type="molecule type" value="Genomic_DNA"/>
</dbReference>
<dbReference type="EMBL" id="ABLOKC030000013">
    <property type="protein sequence ID" value="EML1471910.1"/>
    <property type="molecule type" value="Genomic_DNA"/>
</dbReference>
<feature type="transmembrane region" description="Helical" evidence="6">
    <location>
        <begin position="134"/>
        <end position="156"/>
    </location>
</feature>
<sequence>MTGFFSMKRWFSDGAFRTIIRNTAYLGSSNVVSALLGLIALSCAGKGMTPEMFGVLVVVQSYAKAISDFIKFQTWQLVVQYGTPALASKNIQRFRDVISLSFGLDIASGAVAVAGGMILLPFLSHSMGLTSDDFWLAMLYCTLIPSMAASTPTGILRAVDRFDLIAIQQATKPFLRALGSVIAWYFELGFAGFVVAWYLSNLVGGTMYWWFAAKELKRLNIRNALRPSIFKAGRKLEDAWNFVWTTNFAHSIWAARNSCTTVLVGIVLGPAAAGLFKIAMTFFDAAGTPASLLEKSFYPEIMRMDPRTKKPWKLAIKSAALAGGVGILVAAAVLLIGKPLISLVFGHKYLEAYDLIQVMLGAIVISMVGFPQESLLFMAGKQRIFLVMQTVASVSYIILLIVLSHFFGVIGAAWAYFGGQALDVLTSFFPTMRAYFQRKQLKFKGASESSS</sequence>
<dbReference type="Proteomes" id="UP001236270">
    <property type="component" value="Unassembled WGS sequence"/>
</dbReference>
<dbReference type="InterPro" id="IPR002797">
    <property type="entry name" value="Polysacc_synth"/>
</dbReference>
<keyword evidence="2" id="KW-1003">Cell membrane</keyword>
<keyword evidence="4 6" id="KW-1133">Transmembrane helix</keyword>